<evidence type="ECO:0000313" key="2">
    <source>
        <dbReference type="EMBL" id="GEO36847.1"/>
    </source>
</evidence>
<dbReference type="GO" id="GO:0016811">
    <property type="term" value="F:hydrolase activity, acting on carbon-nitrogen (but not peptide) bonds, in linear amides"/>
    <property type="evidence" value="ECO:0007669"/>
    <property type="project" value="InterPro"/>
</dbReference>
<protein>
    <submittedName>
        <fullName evidence="2">Formamidase</fullName>
    </submittedName>
</protein>
<accession>A0A512DK43</accession>
<feature type="chain" id="PRO_5021952382" evidence="1">
    <location>
        <begin position="26"/>
        <end position="418"/>
    </location>
</feature>
<dbReference type="InterPro" id="IPR004304">
    <property type="entry name" value="FmdA_AmdA"/>
</dbReference>
<organism evidence="2 3">
    <name type="scientific">Skermanella aerolata</name>
    <dbReference type="NCBI Taxonomy" id="393310"/>
    <lineage>
        <taxon>Bacteria</taxon>
        <taxon>Pseudomonadati</taxon>
        <taxon>Pseudomonadota</taxon>
        <taxon>Alphaproteobacteria</taxon>
        <taxon>Rhodospirillales</taxon>
        <taxon>Azospirillaceae</taxon>
        <taxon>Skermanella</taxon>
    </lineage>
</organism>
<evidence type="ECO:0000256" key="1">
    <source>
        <dbReference type="SAM" id="SignalP"/>
    </source>
</evidence>
<dbReference type="AlphaFoldDB" id="A0A512DK43"/>
<dbReference type="Gene3D" id="2.60.120.580">
    <property type="entry name" value="Acetamidase/Formamidase-like domains"/>
    <property type="match status" value="2"/>
</dbReference>
<keyword evidence="1" id="KW-0732">Signal</keyword>
<comment type="caution">
    <text evidence="2">The sequence shown here is derived from an EMBL/GenBank/DDBJ whole genome shotgun (WGS) entry which is preliminary data.</text>
</comment>
<name>A0A512DK43_9PROT</name>
<dbReference type="EMBL" id="BJYZ01000003">
    <property type="protein sequence ID" value="GEO36847.1"/>
    <property type="molecule type" value="Genomic_DNA"/>
</dbReference>
<dbReference type="RefSeq" id="WP_044426363.1">
    <property type="nucleotide sequence ID" value="NZ_BJYZ01000003.1"/>
</dbReference>
<dbReference type="OrthoDB" id="9785236at2"/>
<dbReference type="Proteomes" id="UP000321523">
    <property type="component" value="Unassembled WGS sequence"/>
</dbReference>
<reference evidence="2 3" key="1">
    <citation type="submission" date="2019-07" db="EMBL/GenBank/DDBJ databases">
        <title>Whole genome shotgun sequence of Skermanella aerolata NBRC 106429.</title>
        <authorList>
            <person name="Hosoyama A."/>
            <person name="Uohara A."/>
            <person name="Ohji S."/>
            <person name="Ichikawa N."/>
        </authorList>
    </citation>
    <scope>NUCLEOTIDE SEQUENCE [LARGE SCALE GENOMIC DNA]</scope>
    <source>
        <strain evidence="2 3">NBRC 106429</strain>
    </source>
</reference>
<keyword evidence="3" id="KW-1185">Reference proteome</keyword>
<dbReference type="Pfam" id="PF03069">
    <property type="entry name" value="FmdA_AmdA"/>
    <property type="match status" value="2"/>
</dbReference>
<proteinExistence type="predicted"/>
<sequence>MPFKRMLLCSLFLISGPLAFQEALAQEMPLQPLSDKPGKVPVPGMPEGIYYVPSTLETIKWGYLPNATTKPVLTVPSGATVVFDTVSHEGILEDQGRDPVKFFTSKGVPETMILDDARRIASSGMPHDFKKDGPHIVTGPVEMEGAEPGDVLKVDVLSVVPRVPYGVISNRHGKGALPGEFPENTSPAEDATPEFPDRYGNVSVFTPIRKQGDDWYGVIKNRDGKEVVFPAKPFMGIMGVASATDQPVNSIPPDVFGGNIDINEFGAGVTLYLPVFVKGAMFYTGDPHMAQGDGEVALTALEHSQRPTFRMTLLKQGDPAIPSASGTLKKLFAETDEYWIPVGLNPDLDLATQDSVREALRFLEERLGMDRAVAYAYLSAASDVQISQVVDRTKGTNILIRKSDFKAITGDDKSAKAE</sequence>
<feature type="signal peptide" evidence="1">
    <location>
        <begin position="1"/>
        <end position="25"/>
    </location>
</feature>
<evidence type="ECO:0000313" key="3">
    <source>
        <dbReference type="Proteomes" id="UP000321523"/>
    </source>
</evidence>
<dbReference type="Gene3D" id="3.10.28.20">
    <property type="entry name" value="Acetamidase/Formamidase-like domains"/>
    <property type="match status" value="1"/>
</dbReference>
<dbReference type="SUPFAM" id="SSF141130">
    <property type="entry name" value="Acetamidase/Formamidase-like"/>
    <property type="match status" value="1"/>
</dbReference>
<gene>
    <name evidence="2" type="primary">fdmA2</name>
    <name evidence="2" type="ORF">SAE02_09950</name>
</gene>
<dbReference type="PANTHER" id="PTHR31891:SF1">
    <property type="entry name" value="FORMAMIDASE C869.04-RELATED"/>
    <property type="match status" value="1"/>
</dbReference>
<dbReference type="PANTHER" id="PTHR31891">
    <property type="entry name" value="FORMAMIDASE C869.04-RELATED"/>
    <property type="match status" value="1"/>
</dbReference>